<dbReference type="PANTHER" id="PTHR30543">
    <property type="entry name" value="CHROMATE REDUCTASE"/>
    <property type="match status" value="1"/>
</dbReference>
<feature type="domain" description="NADPH-dependent FMN reductase-like" evidence="2">
    <location>
        <begin position="48"/>
        <end position="196"/>
    </location>
</feature>
<evidence type="ECO:0000256" key="1">
    <source>
        <dbReference type="SAM" id="MobiDB-lite"/>
    </source>
</evidence>
<dbReference type="EMBL" id="JASNVP010000001">
    <property type="protein sequence ID" value="MDK4325061.1"/>
    <property type="molecule type" value="Genomic_DNA"/>
</dbReference>
<proteinExistence type="predicted"/>
<dbReference type="GO" id="GO:0005829">
    <property type="term" value="C:cytosol"/>
    <property type="evidence" value="ECO:0007669"/>
    <property type="project" value="TreeGrafter"/>
</dbReference>
<dbReference type="EC" id="1.-.-.-" evidence="3"/>
<dbReference type="Gene3D" id="3.40.50.360">
    <property type="match status" value="1"/>
</dbReference>
<comment type="caution">
    <text evidence="3">The sequence shown here is derived from an EMBL/GenBank/DDBJ whole genome shotgun (WGS) entry which is preliminary data.</text>
</comment>
<evidence type="ECO:0000313" key="4">
    <source>
        <dbReference type="Proteomes" id="UP001226160"/>
    </source>
</evidence>
<dbReference type="Pfam" id="PF03358">
    <property type="entry name" value="FMN_red"/>
    <property type="match status" value="1"/>
</dbReference>
<protein>
    <submittedName>
        <fullName evidence="3">NADPH-dependent FMN reductase</fullName>
        <ecNumber evidence="3">1.-.-.-</ecNumber>
    </submittedName>
</protein>
<dbReference type="GO" id="GO:0016491">
    <property type="term" value="F:oxidoreductase activity"/>
    <property type="evidence" value="ECO:0007669"/>
    <property type="project" value="UniProtKB-KW"/>
</dbReference>
<accession>A0AAP4FA43</accession>
<dbReference type="RefSeq" id="WP_284589408.1">
    <property type="nucleotide sequence ID" value="NZ_JASNVO010000004.1"/>
</dbReference>
<feature type="region of interest" description="Disordered" evidence="1">
    <location>
        <begin position="1"/>
        <end position="43"/>
    </location>
</feature>
<dbReference type="SUPFAM" id="SSF52218">
    <property type="entry name" value="Flavoproteins"/>
    <property type="match status" value="1"/>
</dbReference>
<dbReference type="InterPro" id="IPR050712">
    <property type="entry name" value="NAD(P)H-dep_reductase"/>
</dbReference>
<dbReference type="GO" id="GO:0010181">
    <property type="term" value="F:FMN binding"/>
    <property type="evidence" value="ECO:0007669"/>
    <property type="project" value="TreeGrafter"/>
</dbReference>
<dbReference type="Proteomes" id="UP001226160">
    <property type="component" value="Unassembled WGS sequence"/>
</dbReference>
<feature type="compositionally biased region" description="Low complexity" evidence="1">
    <location>
        <begin position="7"/>
        <end position="41"/>
    </location>
</feature>
<name>A0AAP4FA43_9CORY</name>
<dbReference type="InterPro" id="IPR005025">
    <property type="entry name" value="FMN_Rdtase-like_dom"/>
</dbReference>
<organism evidence="3 4">
    <name type="scientific">Corynebacterium propinquum</name>
    <dbReference type="NCBI Taxonomy" id="43769"/>
    <lineage>
        <taxon>Bacteria</taxon>
        <taxon>Bacillati</taxon>
        <taxon>Actinomycetota</taxon>
        <taxon>Actinomycetes</taxon>
        <taxon>Mycobacteriales</taxon>
        <taxon>Corynebacteriaceae</taxon>
        <taxon>Corynebacterium</taxon>
    </lineage>
</organism>
<sequence>MLRMNNPATDNTQAAPTQTAPAQETPAQAATTQAAPTQKTSASKKKQITVLVGSLRGGSFARKIATQAIELLPEDCTGTIVEIGHLPLYNFDYDDPEVTDVQTPDSYTEFRETIKASDGILFVTSENNRTIPACLKNAIDIGSKPNSDVAWKHLPAGIISHSVGRMGGYSSQKNLRLALSYFDMPTPGQPEVFLGQSPSLLDDAGAFNNDKTRDFVADYLRRFAELMR</sequence>
<evidence type="ECO:0000313" key="3">
    <source>
        <dbReference type="EMBL" id="MDK4325061.1"/>
    </source>
</evidence>
<evidence type="ECO:0000259" key="2">
    <source>
        <dbReference type="Pfam" id="PF03358"/>
    </source>
</evidence>
<keyword evidence="3" id="KW-0560">Oxidoreductase</keyword>
<dbReference type="PANTHER" id="PTHR30543:SF21">
    <property type="entry name" value="NAD(P)H-DEPENDENT FMN REDUCTASE LOT6"/>
    <property type="match status" value="1"/>
</dbReference>
<reference evidence="3" key="1">
    <citation type="submission" date="2023-05" db="EMBL/GenBank/DDBJ databases">
        <title>Metabolic capabilities are highly conserved among human nasal-associated Corynebacterium species in pangenomic analyses.</title>
        <authorList>
            <person name="Tran T.H."/>
            <person name="Roberts A.Q."/>
            <person name="Escapa I.F."/>
            <person name="Gao W."/>
            <person name="Conlan S."/>
            <person name="Kong H."/>
            <person name="Segre J.A."/>
            <person name="Kelly M.S."/>
            <person name="Lemon K.P."/>
        </authorList>
    </citation>
    <scope>NUCLEOTIDE SEQUENCE</scope>
    <source>
        <strain evidence="3">KPL2654</strain>
    </source>
</reference>
<dbReference type="InterPro" id="IPR029039">
    <property type="entry name" value="Flavoprotein-like_sf"/>
</dbReference>
<dbReference type="AlphaFoldDB" id="A0AAP4FA43"/>
<gene>
    <name evidence="3" type="ORF">QPX54_00800</name>
</gene>